<keyword evidence="3" id="KW-0998">Cell outer membrane</keyword>
<keyword evidence="4" id="KW-0732">Signal</keyword>
<feature type="chain" id="PRO_5024275475" evidence="4">
    <location>
        <begin position="25"/>
        <end position="825"/>
    </location>
</feature>
<sequence>MKKRALFLLGLVCLCLNFFGAAWGQTTPPAPAVTAPAATGAISGQLTDSLTGKPFEFATVALLQKGTNTAVGGTLTDAQGRYSFQNVAFGDYVLSFSFIGYKTKTSPVVTVAPGAPEVRVGAMKLSQATTNLKEVTVTGLRPRITQEADKLVVSIEGTALAAGRTAFDVLAKSPGVFVDQDGNIQLNGRGGVTVMLDGKLTYLSATDLRNLLQSMSAENIKNIEIITNPSSKYDAEGVSGILNINLKKNELRGINGSVFGTSTYNFKQVAATVGGNMNYKAGKWNSFMSLEYQRRAYNRDGTFTRVFFQEEETTYFNQEAFGKSKNLGPPVLRLGTDYTLNDKHSIGGMVYFNRNTRWEDFNTETFIGNAPQQPDQFIKANNYVTNTFTNFTTNLHYVAKLDTLGSTLSADVDFVKITNAGHSDFFNYFGAVDPAQPITQDFLHANSDNGFDIYSGKVDFAKKLKRLGKLELGAKASRVVSDNDSRFFFNNQGLVLDPNRTNHFLYSENILAAYVNWNHKLGERYTVQAGLRAEETISKGEQLTTGQVTKRDYLNLFPSIFVQQKVSENYQVSYSYSRRIQRPNYGNLNPFIIYRDPYTYWQGNPYLRPQYTHALGITQTFKKDYNLVFNYQRLQDVISELPFLDVENATTIYTVGNVDNSQNFSLAAIAPIKITKKWDTNNTMTVSYNEFRMMVDNVQEVNSQVLYVLQTNHNILLPLGVQMEVNGVVRSAGVSGLYKIAPMWWVHLGFKKSFLDKKLDLSVNANDIFRTYRLRFDARLGRNINDFDQYFYNRSVGVTLRYNFSRGQKFDPKRRTNSLDELNRT</sequence>
<dbReference type="AlphaFoldDB" id="A0A5M8Q9U1"/>
<keyword evidence="2" id="KW-0472">Membrane</keyword>
<dbReference type="InterPro" id="IPR041700">
    <property type="entry name" value="OMP_b-brl_3"/>
</dbReference>
<dbReference type="SUPFAM" id="SSF56935">
    <property type="entry name" value="Porins"/>
    <property type="match status" value="1"/>
</dbReference>
<evidence type="ECO:0000259" key="5">
    <source>
        <dbReference type="Pfam" id="PF14905"/>
    </source>
</evidence>
<gene>
    <name evidence="7" type="ORF">ACD591_10325</name>
    <name evidence="6" type="ORF">FOE74_17160</name>
</gene>
<dbReference type="OrthoDB" id="905812at2"/>
<dbReference type="Gene3D" id="2.170.130.10">
    <property type="entry name" value="TonB-dependent receptor, plug domain"/>
    <property type="match status" value="1"/>
</dbReference>
<dbReference type="InterPro" id="IPR037066">
    <property type="entry name" value="Plug_dom_sf"/>
</dbReference>
<evidence type="ECO:0000256" key="4">
    <source>
        <dbReference type="SAM" id="SignalP"/>
    </source>
</evidence>
<evidence type="ECO:0000256" key="2">
    <source>
        <dbReference type="ARBA" id="ARBA00023136"/>
    </source>
</evidence>
<comment type="caution">
    <text evidence="6">The sequence shown here is derived from an EMBL/GenBank/DDBJ whole genome shotgun (WGS) entry which is preliminary data.</text>
</comment>
<accession>A0A5M8Q9U1</accession>
<dbReference type="SUPFAM" id="SSF49464">
    <property type="entry name" value="Carboxypeptidase regulatory domain-like"/>
    <property type="match status" value="1"/>
</dbReference>
<feature type="signal peptide" evidence="4">
    <location>
        <begin position="1"/>
        <end position="24"/>
    </location>
</feature>
<feature type="domain" description="Outer membrane protein beta-barrel" evidence="5">
    <location>
        <begin position="400"/>
        <end position="802"/>
    </location>
</feature>
<organism evidence="6 8">
    <name type="scientific">Rufibacter glacialis</name>
    <dbReference type="NCBI Taxonomy" id="1259555"/>
    <lineage>
        <taxon>Bacteria</taxon>
        <taxon>Pseudomonadati</taxon>
        <taxon>Bacteroidota</taxon>
        <taxon>Cytophagia</taxon>
        <taxon>Cytophagales</taxon>
        <taxon>Hymenobacteraceae</taxon>
        <taxon>Rufibacter</taxon>
    </lineage>
</organism>
<proteinExistence type="predicted"/>
<dbReference type="PANTHER" id="PTHR40980:SF4">
    <property type="entry name" value="TONB-DEPENDENT RECEPTOR-LIKE BETA-BARREL DOMAIN-CONTAINING PROTEIN"/>
    <property type="match status" value="1"/>
</dbReference>
<evidence type="ECO:0000313" key="9">
    <source>
        <dbReference type="Proteomes" id="UP001570846"/>
    </source>
</evidence>
<evidence type="ECO:0000313" key="7">
    <source>
        <dbReference type="EMBL" id="MFA1771688.1"/>
    </source>
</evidence>
<comment type="subcellular location">
    <subcellularLocation>
        <location evidence="1">Cell outer membrane</location>
    </subcellularLocation>
</comment>
<name>A0A5M8Q9U1_9BACT</name>
<evidence type="ECO:0000313" key="8">
    <source>
        <dbReference type="Proteomes" id="UP000323866"/>
    </source>
</evidence>
<dbReference type="EMBL" id="JBGOGF010000005">
    <property type="protein sequence ID" value="MFA1771688.1"/>
    <property type="molecule type" value="Genomic_DNA"/>
</dbReference>
<dbReference type="Proteomes" id="UP001570846">
    <property type="component" value="Unassembled WGS sequence"/>
</dbReference>
<dbReference type="Pfam" id="PF13620">
    <property type="entry name" value="CarboxypepD_reg"/>
    <property type="match status" value="1"/>
</dbReference>
<reference evidence="6 8" key="1">
    <citation type="submission" date="2019-07" db="EMBL/GenBank/DDBJ databases">
        <authorList>
            <person name="Qu J.-H."/>
        </authorList>
    </citation>
    <scope>NUCLEOTIDE SEQUENCE [LARGE SCALE GENOMIC DNA]</scope>
    <source>
        <strain evidence="6 8">MDT1-10-3</strain>
    </source>
</reference>
<dbReference type="EMBL" id="VKKZ01000023">
    <property type="protein sequence ID" value="KAA6431841.1"/>
    <property type="molecule type" value="Genomic_DNA"/>
</dbReference>
<dbReference type="InterPro" id="IPR036942">
    <property type="entry name" value="Beta-barrel_TonB_sf"/>
</dbReference>
<protein>
    <submittedName>
        <fullName evidence="6">Outer membrane beta-barrel protein</fullName>
    </submittedName>
    <submittedName>
        <fullName evidence="7">TonB-dependent receptor domain-containing protein</fullName>
    </submittedName>
</protein>
<dbReference type="PANTHER" id="PTHR40980">
    <property type="entry name" value="PLUG DOMAIN-CONTAINING PROTEIN"/>
    <property type="match status" value="1"/>
</dbReference>
<dbReference type="Pfam" id="PF14905">
    <property type="entry name" value="OMP_b-brl_3"/>
    <property type="match status" value="1"/>
</dbReference>
<evidence type="ECO:0000313" key="6">
    <source>
        <dbReference type="EMBL" id="KAA6431841.1"/>
    </source>
</evidence>
<evidence type="ECO:0000256" key="3">
    <source>
        <dbReference type="ARBA" id="ARBA00023237"/>
    </source>
</evidence>
<dbReference type="InterPro" id="IPR008969">
    <property type="entry name" value="CarboxyPept-like_regulatory"/>
</dbReference>
<reference evidence="7 9" key="3">
    <citation type="submission" date="2024-08" db="EMBL/GenBank/DDBJ databases">
        <authorList>
            <person name="Wei W."/>
        </authorList>
    </citation>
    <scope>NUCLEOTIDE SEQUENCE [LARGE SCALE GENOMIC DNA]</scope>
    <source>
        <strain evidence="7 9">XU2</strain>
    </source>
</reference>
<keyword evidence="9" id="KW-1185">Reference proteome</keyword>
<reference evidence="6 8" key="2">
    <citation type="submission" date="2019-09" db="EMBL/GenBank/DDBJ databases">
        <title>A bacterium isolated from glacier soil.</title>
        <authorList>
            <person name="Liu Q."/>
        </authorList>
    </citation>
    <scope>NUCLEOTIDE SEQUENCE [LARGE SCALE GENOMIC DNA]</scope>
    <source>
        <strain evidence="6 8">MDT1-10-3</strain>
    </source>
</reference>
<keyword evidence="7" id="KW-0675">Receptor</keyword>
<evidence type="ECO:0000256" key="1">
    <source>
        <dbReference type="ARBA" id="ARBA00004442"/>
    </source>
</evidence>
<dbReference type="Gene3D" id="2.40.170.20">
    <property type="entry name" value="TonB-dependent receptor, beta-barrel domain"/>
    <property type="match status" value="1"/>
</dbReference>
<dbReference type="RefSeq" id="WP_149099861.1">
    <property type="nucleotide sequence ID" value="NZ_BMMG01000006.1"/>
</dbReference>
<dbReference type="Proteomes" id="UP000323866">
    <property type="component" value="Unassembled WGS sequence"/>
</dbReference>
<dbReference type="Gene3D" id="2.60.40.1120">
    <property type="entry name" value="Carboxypeptidase-like, regulatory domain"/>
    <property type="match status" value="1"/>
</dbReference>
<dbReference type="GO" id="GO:0009279">
    <property type="term" value="C:cell outer membrane"/>
    <property type="evidence" value="ECO:0007669"/>
    <property type="project" value="UniProtKB-SubCell"/>
</dbReference>